<keyword evidence="3" id="KW-1185">Reference proteome</keyword>
<evidence type="ECO:0000313" key="2">
    <source>
        <dbReference type="EMBL" id="WLQ54448.1"/>
    </source>
</evidence>
<dbReference type="InterPro" id="IPR000792">
    <property type="entry name" value="Tscrpt_reg_LuxR_C"/>
</dbReference>
<dbReference type="InterPro" id="IPR016032">
    <property type="entry name" value="Sig_transdc_resp-reg_C-effctor"/>
</dbReference>
<proteinExistence type="predicted"/>
<dbReference type="PANTHER" id="PTHR34293:SF1">
    <property type="entry name" value="HTH-TYPE TRANSCRIPTIONAL REGULATOR TRMBL2"/>
    <property type="match status" value="1"/>
</dbReference>
<accession>A0ABY9IJS2</accession>
<reference evidence="2 3" key="1">
    <citation type="submission" date="2023-03" db="EMBL/GenBank/DDBJ databases">
        <title>Isolation and description of six Streptomyces strains from soil environments, able to metabolize different microbial glucans.</title>
        <authorList>
            <person name="Widen T."/>
            <person name="Larsbrink J."/>
        </authorList>
    </citation>
    <scope>NUCLEOTIDE SEQUENCE [LARGE SCALE GENOMIC DNA]</scope>
    <source>
        <strain evidence="2 3">Alt2</strain>
    </source>
</reference>
<organism evidence="2 3">
    <name type="scientific">Streptomyces poriferorum</name>
    <dbReference type="NCBI Taxonomy" id="2798799"/>
    <lineage>
        <taxon>Bacteria</taxon>
        <taxon>Bacillati</taxon>
        <taxon>Actinomycetota</taxon>
        <taxon>Actinomycetes</taxon>
        <taxon>Kitasatosporales</taxon>
        <taxon>Streptomycetaceae</taxon>
        <taxon>Streptomyces</taxon>
    </lineage>
</organism>
<protein>
    <submittedName>
        <fullName evidence="2">LuxR family transcriptional regulator</fullName>
    </submittedName>
</protein>
<dbReference type="InterPro" id="IPR051797">
    <property type="entry name" value="TrmB-like"/>
</dbReference>
<gene>
    <name evidence="2" type="ORF">P8A19_02865</name>
</gene>
<name>A0ABY9IJS2_9ACTN</name>
<dbReference type="RefSeq" id="WP_306105648.1">
    <property type="nucleotide sequence ID" value="NZ_CP120988.1"/>
</dbReference>
<evidence type="ECO:0000259" key="1">
    <source>
        <dbReference type="SMART" id="SM00421"/>
    </source>
</evidence>
<dbReference type="Proteomes" id="UP001235744">
    <property type="component" value="Chromosome"/>
</dbReference>
<feature type="domain" description="HTH luxR-type" evidence="1">
    <location>
        <begin position="264"/>
        <end position="321"/>
    </location>
</feature>
<evidence type="ECO:0000313" key="3">
    <source>
        <dbReference type="Proteomes" id="UP001235744"/>
    </source>
</evidence>
<sequence>MTNVRLGEALRLLGIDRTASEVYLALLELAPAPLDAIGSAAGLGRAEAATAYAALVDAGLASAAEEGEDVVAPVPPTAGLEVLARHRAAEVEESRIAVGGAFDSFRRQRLAAYNDHLVEVVTGDAVGPRIRQAWASARDQIRQFESPPYFPLPGATDDALATLARGVTQRVVYSRASLEHPGYLQDVIEPCVKAGEQARVLASVPVKLVIIDDAYALVSSSIKEADVHNTMLVVQPCGLLSALVALFEQSWQNALPFHGRATRPGGLPPSDRRLLWLLAGGASDDVIARELGISRRTLFRRLSVLMARLGAANRFQMALQAQRSGWL</sequence>
<dbReference type="EMBL" id="CP120988">
    <property type="protein sequence ID" value="WLQ54448.1"/>
    <property type="molecule type" value="Genomic_DNA"/>
</dbReference>
<dbReference type="SUPFAM" id="SSF46894">
    <property type="entry name" value="C-terminal effector domain of the bipartite response regulators"/>
    <property type="match status" value="1"/>
</dbReference>
<dbReference type="Gene3D" id="1.10.10.10">
    <property type="entry name" value="Winged helix-like DNA-binding domain superfamily/Winged helix DNA-binding domain"/>
    <property type="match status" value="2"/>
</dbReference>
<dbReference type="SMART" id="SM00421">
    <property type="entry name" value="HTH_LUXR"/>
    <property type="match status" value="1"/>
</dbReference>
<dbReference type="PANTHER" id="PTHR34293">
    <property type="entry name" value="HTH-TYPE TRANSCRIPTIONAL REGULATOR TRMBL2"/>
    <property type="match status" value="1"/>
</dbReference>
<dbReference type="InterPro" id="IPR036388">
    <property type="entry name" value="WH-like_DNA-bd_sf"/>
</dbReference>